<organism evidence="1 2">
    <name type="scientific">Mesorhizobium prunaredense</name>
    <dbReference type="NCBI Taxonomy" id="1631249"/>
    <lineage>
        <taxon>Bacteria</taxon>
        <taxon>Pseudomonadati</taxon>
        <taxon>Pseudomonadota</taxon>
        <taxon>Alphaproteobacteria</taxon>
        <taxon>Hyphomicrobiales</taxon>
        <taxon>Phyllobacteriaceae</taxon>
        <taxon>Mesorhizobium</taxon>
    </lineage>
</organism>
<protein>
    <submittedName>
        <fullName evidence="1">Uncharacterized protein</fullName>
    </submittedName>
</protein>
<proteinExistence type="predicted"/>
<evidence type="ECO:0000313" key="2">
    <source>
        <dbReference type="Proteomes" id="UP000188388"/>
    </source>
</evidence>
<dbReference type="EMBL" id="FTPD01000045">
    <property type="protein sequence ID" value="SIT58039.1"/>
    <property type="molecule type" value="Genomic_DNA"/>
</dbReference>
<dbReference type="AlphaFoldDB" id="A0A1R3VDS6"/>
<sequence length="65" mass="6962">MLLIDDIDVCNDRDLLAAVLAHARAAQTTVIVSSEAAAWNSMIPGVSIARDREIALAPLHVLLQL</sequence>
<keyword evidence="2" id="KW-1185">Reference proteome</keyword>
<name>A0A1R3VDS6_9HYPH</name>
<evidence type="ECO:0000313" key="1">
    <source>
        <dbReference type="EMBL" id="SIT58039.1"/>
    </source>
</evidence>
<gene>
    <name evidence="1" type="ORF">BQ8794_50141</name>
</gene>
<dbReference type="Proteomes" id="UP000188388">
    <property type="component" value="Unassembled WGS sequence"/>
</dbReference>
<dbReference type="STRING" id="1631249.BQ8794_50141"/>
<accession>A0A1R3VDS6</accession>
<reference evidence="2" key="1">
    <citation type="submission" date="2017-01" db="EMBL/GenBank/DDBJ databases">
        <authorList>
            <person name="Brunel B."/>
        </authorList>
    </citation>
    <scope>NUCLEOTIDE SEQUENCE [LARGE SCALE GENOMIC DNA]</scope>
</reference>